<protein>
    <submittedName>
        <fullName evidence="6">Apolipoprotein D</fullName>
    </submittedName>
</protein>
<reference evidence="6" key="1">
    <citation type="submission" date="2022-07" db="EMBL/GenBank/DDBJ databases">
        <authorList>
            <person name="Trinca V."/>
            <person name="Uliana J.V.C."/>
            <person name="Torres T.T."/>
            <person name="Ward R.J."/>
            <person name="Monesi N."/>
        </authorList>
    </citation>
    <scope>NUCLEOTIDE SEQUENCE</scope>
    <source>
        <strain evidence="6">HSMRA1968</strain>
        <tissue evidence="6">Whole embryos</tissue>
    </source>
</reference>
<keyword evidence="1" id="KW-1015">Disulfide bond</keyword>
<name>A0A9Q0NAE3_9DIPT</name>
<feature type="non-terminal residue" evidence="6">
    <location>
        <position position="268"/>
    </location>
</feature>
<dbReference type="PANTHER" id="PTHR10612">
    <property type="entry name" value="APOLIPOPROTEIN D"/>
    <property type="match status" value="1"/>
</dbReference>
<feature type="domain" description="Lipocalin/cytosolic fatty-acid binding" evidence="5">
    <location>
        <begin position="95"/>
        <end position="171"/>
    </location>
</feature>
<dbReference type="Proteomes" id="UP001151699">
    <property type="component" value="Chromosome A"/>
</dbReference>
<dbReference type="InterPro" id="IPR012674">
    <property type="entry name" value="Calycin"/>
</dbReference>
<dbReference type="InterPro" id="IPR022272">
    <property type="entry name" value="Lipocalin_CS"/>
</dbReference>
<dbReference type="GO" id="GO:0000302">
    <property type="term" value="P:response to reactive oxygen species"/>
    <property type="evidence" value="ECO:0007669"/>
    <property type="project" value="TreeGrafter"/>
</dbReference>
<evidence type="ECO:0000259" key="5">
    <source>
        <dbReference type="Pfam" id="PF00061"/>
    </source>
</evidence>
<dbReference type="GO" id="GO:0031409">
    <property type="term" value="F:pigment binding"/>
    <property type="evidence" value="ECO:0007669"/>
    <property type="project" value="InterPro"/>
</dbReference>
<dbReference type="AlphaFoldDB" id="A0A9Q0NAE3"/>
<dbReference type="SUPFAM" id="SSF50814">
    <property type="entry name" value="Lipocalins"/>
    <property type="match status" value="1"/>
</dbReference>
<dbReference type="GO" id="GO:0006629">
    <property type="term" value="P:lipid metabolic process"/>
    <property type="evidence" value="ECO:0007669"/>
    <property type="project" value="TreeGrafter"/>
</dbReference>
<evidence type="ECO:0000256" key="3">
    <source>
        <dbReference type="SAM" id="MobiDB-lite"/>
    </source>
</evidence>
<dbReference type="GO" id="GO:0005737">
    <property type="term" value="C:cytoplasm"/>
    <property type="evidence" value="ECO:0007669"/>
    <property type="project" value="TreeGrafter"/>
</dbReference>
<dbReference type="Pfam" id="PF00061">
    <property type="entry name" value="Lipocalin"/>
    <property type="match status" value="1"/>
</dbReference>
<feature type="signal peptide" evidence="4">
    <location>
        <begin position="1"/>
        <end position="16"/>
    </location>
</feature>
<dbReference type="PRINTS" id="PR01273">
    <property type="entry name" value="INVTBRTCOLOR"/>
</dbReference>
<keyword evidence="4" id="KW-0732">Signal</keyword>
<comment type="similarity">
    <text evidence="2">Belongs to the calycin superfamily. Lipocalin family.</text>
</comment>
<evidence type="ECO:0000256" key="1">
    <source>
        <dbReference type="ARBA" id="ARBA00023157"/>
    </source>
</evidence>
<evidence type="ECO:0000256" key="2">
    <source>
        <dbReference type="RuleBase" id="RU003695"/>
    </source>
</evidence>
<dbReference type="InterPro" id="IPR000566">
    <property type="entry name" value="Lipocln_cytosolic_FA-bd_dom"/>
</dbReference>
<dbReference type="FunFam" id="2.40.128.20:FF:000018">
    <property type="entry name" value="Glial lazarillo, isoform A"/>
    <property type="match status" value="1"/>
</dbReference>
<dbReference type="Gene3D" id="2.40.128.20">
    <property type="match status" value="1"/>
</dbReference>
<evidence type="ECO:0000313" key="6">
    <source>
        <dbReference type="EMBL" id="KAJ6646757.1"/>
    </source>
</evidence>
<dbReference type="EMBL" id="WJQU01000001">
    <property type="protein sequence ID" value="KAJ6646757.1"/>
    <property type="molecule type" value="Genomic_DNA"/>
</dbReference>
<feature type="chain" id="PRO_5040363920" evidence="4">
    <location>
        <begin position="17"/>
        <end position="268"/>
    </location>
</feature>
<accession>A0A9Q0NAE3</accession>
<proteinExistence type="inferred from homology"/>
<keyword evidence="7" id="KW-1185">Reference proteome</keyword>
<dbReference type="PROSITE" id="PS00213">
    <property type="entry name" value="LIPOCALIN"/>
    <property type="match status" value="1"/>
</dbReference>
<dbReference type="PANTHER" id="PTHR10612:SF49">
    <property type="entry name" value="APOLIPOPROTEIN D-LIKE PROTEIN"/>
    <property type="match status" value="1"/>
</dbReference>
<organism evidence="6 7">
    <name type="scientific">Pseudolycoriella hygida</name>
    <dbReference type="NCBI Taxonomy" id="35572"/>
    <lineage>
        <taxon>Eukaryota</taxon>
        <taxon>Metazoa</taxon>
        <taxon>Ecdysozoa</taxon>
        <taxon>Arthropoda</taxon>
        <taxon>Hexapoda</taxon>
        <taxon>Insecta</taxon>
        <taxon>Pterygota</taxon>
        <taxon>Neoptera</taxon>
        <taxon>Endopterygota</taxon>
        <taxon>Diptera</taxon>
        <taxon>Nematocera</taxon>
        <taxon>Sciaroidea</taxon>
        <taxon>Sciaridae</taxon>
        <taxon>Pseudolycoriella</taxon>
    </lineage>
</organism>
<dbReference type="InterPro" id="IPR003057">
    <property type="entry name" value="Invtbrt_color"/>
</dbReference>
<dbReference type="OrthoDB" id="6728016at2759"/>
<gene>
    <name evidence="6" type="primary">APOD_6</name>
    <name evidence="6" type="ORF">Bhyg_01971</name>
</gene>
<feature type="region of interest" description="Disordered" evidence="3">
    <location>
        <begin position="238"/>
        <end position="268"/>
    </location>
</feature>
<comment type="caution">
    <text evidence="6">The sequence shown here is derived from an EMBL/GenBank/DDBJ whole genome shotgun (WGS) entry which is preliminary data.</text>
</comment>
<sequence>SFLVFVILAISRQSNGHTYHSGECPSVEPMSGFDMRQFLGIWYAVQKTSTASSCLIYNITRGDEPGEYKIEQTSQHFALGLTPLKHEYSYTGEITVPHSDVPAKMRVKFPLSVAGDSSFTVFMTDYTNYAGIFSCQKVTFTHRQSATLLSRTRTLDKMYVDKMRTRLASYSVDPFDLSIITQTDCPKDASEGYNIHIDSDTFSAANVANVFRKAGEKIGDGVEWTIGATKKVYNKLTNPTPDGDAADDKDKIMNQPQTADQEAEWVRF</sequence>
<evidence type="ECO:0000313" key="7">
    <source>
        <dbReference type="Proteomes" id="UP001151699"/>
    </source>
</evidence>
<evidence type="ECO:0000256" key="4">
    <source>
        <dbReference type="SAM" id="SignalP"/>
    </source>
</evidence>